<dbReference type="InterPro" id="IPR000387">
    <property type="entry name" value="Tyr_Pase_dom"/>
</dbReference>
<dbReference type="PANTHER" id="PTHR46163:SF26">
    <property type="entry name" value="TYROSINE-PROTEIN PHOSPHATASE DOMAIN-CONTAINING PROTEIN"/>
    <property type="match status" value="1"/>
</dbReference>
<dbReference type="GO" id="GO:0004725">
    <property type="term" value="F:protein tyrosine phosphatase activity"/>
    <property type="evidence" value="ECO:0007669"/>
    <property type="project" value="InterPro"/>
</dbReference>
<reference evidence="4" key="1">
    <citation type="submission" date="2023-06" db="EMBL/GenBank/DDBJ databases">
        <authorList>
            <person name="Delattre M."/>
        </authorList>
    </citation>
    <scope>NUCLEOTIDE SEQUENCE</scope>
    <source>
        <strain evidence="4">AF72</strain>
    </source>
</reference>
<dbReference type="InterPro" id="IPR029021">
    <property type="entry name" value="Prot-tyrosine_phosphatase-like"/>
</dbReference>
<evidence type="ECO:0000313" key="4">
    <source>
        <dbReference type="EMBL" id="CAJ0585314.1"/>
    </source>
</evidence>
<dbReference type="PROSITE" id="PS50055">
    <property type="entry name" value="TYR_PHOSPHATASE_PTP"/>
    <property type="match status" value="1"/>
</dbReference>
<dbReference type="SUPFAM" id="SSF52799">
    <property type="entry name" value="(Phosphotyrosine protein) phosphatases II"/>
    <property type="match status" value="1"/>
</dbReference>
<dbReference type="CDD" id="cd00047">
    <property type="entry name" value="PTPc"/>
    <property type="match status" value="1"/>
</dbReference>
<dbReference type="InterPro" id="IPR052782">
    <property type="entry name" value="Oocyte-zygote_transition_reg"/>
</dbReference>
<dbReference type="SMART" id="SM00404">
    <property type="entry name" value="PTPc_motif"/>
    <property type="match status" value="1"/>
</dbReference>
<dbReference type="Proteomes" id="UP001177023">
    <property type="component" value="Unassembled WGS sequence"/>
</dbReference>
<feature type="region of interest" description="Disordered" evidence="1">
    <location>
        <begin position="1"/>
        <end position="24"/>
    </location>
</feature>
<dbReference type="InterPro" id="IPR003595">
    <property type="entry name" value="Tyr_Pase_cat"/>
</dbReference>
<proteinExistence type="predicted"/>
<dbReference type="SMART" id="SM00194">
    <property type="entry name" value="PTPc"/>
    <property type="match status" value="1"/>
</dbReference>
<dbReference type="Gene3D" id="3.90.190.10">
    <property type="entry name" value="Protein tyrosine phosphatase superfamily"/>
    <property type="match status" value="1"/>
</dbReference>
<evidence type="ECO:0000256" key="1">
    <source>
        <dbReference type="SAM" id="MobiDB-lite"/>
    </source>
</evidence>
<gene>
    <name evidence="4" type="ORF">MSPICULIGERA_LOCUS23341</name>
</gene>
<keyword evidence="5" id="KW-1185">Reference proteome</keyword>
<name>A0AA36DFL5_9BILA</name>
<dbReference type="PANTHER" id="PTHR46163">
    <property type="entry name" value="TYROSINE-PROTEIN PHOSPHATASE-RELATED"/>
    <property type="match status" value="1"/>
</dbReference>
<evidence type="ECO:0000259" key="2">
    <source>
        <dbReference type="PROSITE" id="PS50055"/>
    </source>
</evidence>
<evidence type="ECO:0000259" key="3">
    <source>
        <dbReference type="PROSITE" id="PS50056"/>
    </source>
</evidence>
<dbReference type="Pfam" id="PF00102">
    <property type="entry name" value="Y_phosphatase"/>
    <property type="match status" value="1"/>
</dbReference>
<organism evidence="4 5">
    <name type="scientific">Mesorhabditis spiculigera</name>
    <dbReference type="NCBI Taxonomy" id="96644"/>
    <lineage>
        <taxon>Eukaryota</taxon>
        <taxon>Metazoa</taxon>
        <taxon>Ecdysozoa</taxon>
        <taxon>Nematoda</taxon>
        <taxon>Chromadorea</taxon>
        <taxon>Rhabditida</taxon>
        <taxon>Rhabditina</taxon>
        <taxon>Rhabditomorpha</taxon>
        <taxon>Rhabditoidea</taxon>
        <taxon>Rhabditidae</taxon>
        <taxon>Mesorhabditinae</taxon>
        <taxon>Mesorhabditis</taxon>
    </lineage>
</organism>
<feature type="domain" description="Tyrosine-protein phosphatase" evidence="2">
    <location>
        <begin position="75"/>
        <end position="299"/>
    </location>
</feature>
<accession>A0AA36DFL5</accession>
<comment type="caution">
    <text evidence="4">The sequence shown here is derived from an EMBL/GenBank/DDBJ whole genome shotgun (WGS) entry which is preliminary data.</text>
</comment>
<dbReference type="PROSITE" id="PS50056">
    <property type="entry name" value="TYR_PHOSPHATASE_2"/>
    <property type="match status" value="1"/>
</dbReference>
<feature type="domain" description="Tyrosine specific protein phosphatases" evidence="3">
    <location>
        <begin position="229"/>
        <end position="290"/>
    </location>
</feature>
<sequence>MAQVSDNEPSKSSNSASSSGSTATMSVGYDPVWPPITIDLLDGEYMHDLKGPNQSRKTLTEFANAMTDSDVWQCVLPLHHRHSTGSAQVKHPTADHDYYHASYVAGYRAQAYILAQSPMPHNAEQWWHMIWQEKVPVIINMVPLDGVACPRYLPINTEKALTFGPFTIEASSHECVRGHYCATNIHVAKDGKEWRHLLHVICHDWDTRLGGWSRRPRGVGWLNREDKSPILVSCHTGVNRSATLVALDILCKRLEESIDDPDGPLIDVENTVLKLRTQRAMAVQRPEQYLFLHLAAFEFALRRRMLRDEDAQVGAISAFKLEITEDA</sequence>
<evidence type="ECO:0000313" key="5">
    <source>
        <dbReference type="Proteomes" id="UP001177023"/>
    </source>
</evidence>
<feature type="non-terminal residue" evidence="4">
    <location>
        <position position="1"/>
    </location>
</feature>
<protein>
    <submittedName>
        <fullName evidence="4">Uncharacterized protein</fullName>
    </submittedName>
</protein>
<dbReference type="PRINTS" id="PR00700">
    <property type="entry name" value="PRTYPHPHTASE"/>
</dbReference>
<dbReference type="EMBL" id="CATQJA010002703">
    <property type="protein sequence ID" value="CAJ0585314.1"/>
    <property type="molecule type" value="Genomic_DNA"/>
</dbReference>
<dbReference type="AlphaFoldDB" id="A0AA36DFL5"/>
<dbReference type="InterPro" id="IPR000242">
    <property type="entry name" value="PTP_cat"/>
</dbReference>